<feature type="compositionally biased region" description="Low complexity" evidence="1">
    <location>
        <begin position="122"/>
        <end position="151"/>
    </location>
</feature>
<feature type="region of interest" description="Disordered" evidence="1">
    <location>
        <begin position="1"/>
        <end position="155"/>
    </location>
</feature>
<sequence length="395" mass="37991">MAARPAVAAQGGAYPCGTSVAAGPAGAEDHPTGTADAPGAAGVVAGPTGAATTAGAEQPAGATGATGPARLGQRGSTGAAGTTGTEQSAGAAGAAGPTVARGADHSEATGTAGPGGAEEAGRPAGAAGTSVEAEAAGAAGPAGAEQPAGSAVSAVTGDDGCRAAAVAAVAAIAEQQPGGPAVAASLADGAGAAGAAAADQQSAVLSVCPGARGAGGPVTDQRAAQQGQRGRIDDAEQVLLNVGGLSSGIRGAARRQGADELVVKRRRVGAERLIGAGVRGKQGRNAGRHLVGARSQHLEGGGRGRRVGRRDRRADAGYARGCGEDRVRSDDQVGHVHLALRRGDLQIRRTQAAPKPHLSRTDKAEAATDGSYRDRVGGTGCLPTMQPARRAAPAR</sequence>
<gene>
    <name evidence="2" type="ORF">LAUMK13_01700</name>
</gene>
<accession>A0A498PY08</accession>
<evidence type="ECO:0000256" key="1">
    <source>
        <dbReference type="SAM" id="MobiDB-lite"/>
    </source>
</evidence>
<evidence type="ECO:0000313" key="2">
    <source>
        <dbReference type="EMBL" id="VBA37594.1"/>
    </source>
</evidence>
<dbReference type="Proteomes" id="UP000267289">
    <property type="component" value="Unassembled WGS sequence"/>
</dbReference>
<proteinExistence type="predicted"/>
<protein>
    <submittedName>
        <fullName evidence="2">Uncharacterized protein</fullName>
    </submittedName>
</protein>
<organism evidence="2 3">
    <name type="scientific">Mycobacterium innocens</name>
    <dbReference type="NCBI Taxonomy" id="2341083"/>
    <lineage>
        <taxon>Bacteria</taxon>
        <taxon>Bacillati</taxon>
        <taxon>Actinomycetota</taxon>
        <taxon>Actinomycetes</taxon>
        <taxon>Mycobacteriales</taxon>
        <taxon>Mycobacteriaceae</taxon>
        <taxon>Mycobacterium</taxon>
    </lineage>
</organism>
<feature type="region of interest" description="Disordered" evidence="1">
    <location>
        <begin position="348"/>
        <end position="395"/>
    </location>
</feature>
<evidence type="ECO:0000313" key="3">
    <source>
        <dbReference type="Proteomes" id="UP000267289"/>
    </source>
</evidence>
<dbReference type="AlphaFoldDB" id="A0A498PY08"/>
<feature type="compositionally biased region" description="Low complexity" evidence="1">
    <location>
        <begin position="1"/>
        <end position="13"/>
    </location>
</feature>
<feature type="compositionally biased region" description="Basic and acidic residues" evidence="1">
    <location>
        <begin position="359"/>
        <end position="376"/>
    </location>
</feature>
<reference evidence="2 3" key="1">
    <citation type="submission" date="2018-09" db="EMBL/GenBank/DDBJ databases">
        <authorList>
            <person name="Tagini F."/>
        </authorList>
    </citation>
    <scope>NUCLEOTIDE SEQUENCE [LARGE SCALE GENOMIC DNA]</scope>
    <source>
        <strain evidence="2 3">MK13</strain>
    </source>
</reference>
<dbReference type="EMBL" id="UPHQ01000070">
    <property type="protein sequence ID" value="VBA37594.1"/>
    <property type="molecule type" value="Genomic_DNA"/>
</dbReference>
<feature type="compositionally biased region" description="Low complexity" evidence="1">
    <location>
        <begin position="32"/>
        <end position="101"/>
    </location>
</feature>
<keyword evidence="3" id="KW-1185">Reference proteome</keyword>
<name>A0A498PY08_9MYCO</name>